<keyword evidence="2" id="KW-0812">Transmembrane</keyword>
<evidence type="ECO:0000256" key="2">
    <source>
        <dbReference type="SAM" id="Phobius"/>
    </source>
</evidence>
<keyword evidence="2" id="KW-1133">Transmembrane helix</keyword>
<organism evidence="3 4">
    <name type="scientific">Aspergillus novoparasiticus</name>
    <dbReference type="NCBI Taxonomy" id="986946"/>
    <lineage>
        <taxon>Eukaryota</taxon>
        <taxon>Fungi</taxon>
        <taxon>Dikarya</taxon>
        <taxon>Ascomycota</taxon>
        <taxon>Pezizomycotina</taxon>
        <taxon>Eurotiomycetes</taxon>
        <taxon>Eurotiomycetidae</taxon>
        <taxon>Eurotiales</taxon>
        <taxon>Aspergillaceae</taxon>
        <taxon>Aspergillus</taxon>
        <taxon>Aspergillus subgen. Circumdati</taxon>
    </lineage>
</organism>
<feature type="transmembrane region" description="Helical" evidence="2">
    <location>
        <begin position="12"/>
        <end position="28"/>
    </location>
</feature>
<accession>A0A5N6ELY0</accession>
<feature type="compositionally biased region" description="Polar residues" evidence="1">
    <location>
        <begin position="37"/>
        <end position="46"/>
    </location>
</feature>
<gene>
    <name evidence="3" type="ORF">BDV33DRAFT_120912</name>
</gene>
<proteinExistence type="predicted"/>
<reference evidence="3 4" key="1">
    <citation type="submission" date="2019-04" db="EMBL/GenBank/DDBJ databases">
        <title>Fungal friends and foes A comparative genomics study of 23 Aspergillus species from section Flavi.</title>
        <authorList>
            <consortium name="DOE Joint Genome Institute"/>
            <person name="Kjaerbolling I."/>
            <person name="Vesth T.C."/>
            <person name="Frisvad J.C."/>
            <person name="Nybo J.L."/>
            <person name="Theobald S."/>
            <person name="Kildgaard S."/>
            <person name="Petersen T.I."/>
            <person name="Kuo A."/>
            <person name="Sato A."/>
            <person name="Lyhne E.K."/>
            <person name="Kogle M.E."/>
            <person name="Wiebenga A."/>
            <person name="Kun R.S."/>
            <person name="Lubbers R.J."/>
            <person name="Makela M.R."/>
            <person name="Barry K."/>
            <person name="Chovatia M."/>
            <person name="Clum A."/>
            <person name="Daum C."/>
            <person name="Haridas S."/>
            <person name="He G."/>
            <person name="LaButti K."/>
            <person name="Lipzen A."/>
            <person name="Mondo S."/>
            <person name="Pangilinan J."/>
            <person name="Riley R."/>
            <person name="Salamov A."/>
            <person name="Simmons B.A."/>
            <person name="Magnuson J.K."/>
            <person name="Henrissat B."/>
            <person name="Mortensen U.H."/>
            <person name="Larsen T.O."/>
            <person name="De vries R.P."/>
            <person name="Grigoriev I.V."/>
            <person name="Machida M."/>
            <person name="Baker S.E."/>
            <person name="Andersen M.R."/>
        </authorList>
    </citation>
    <scope>NUCLEOTIDE SEQUENCE [LARGE SCALE GENOMIC DNA]</scope>
    <source>
        <strain evidence="3 4">CBS 126849</strain>
    </source>
</reference>
<sequence length="96" mass="10987">MVRYHADLGTGHIASILVFTRFSISFVHRDSRRRKGIQSSTSTNKSLAGDRPFMPREKRYPNLMHSGYVCMYKVPRGFLESAASFLLRPSQPWLPA</sequence>
<dbReference type="EMBL" id="ML733447">
    <property type="protein sequence ID" value="KAB8218621.1"/>
    <property type="molecule type" value="Genomic_DNA"/>
</dbReference>
<protein>
    <submittedName>
        <fullName evidence="3">Uncharacterized protein</fullName>
    </submittedName>
</protein>
<evidence type="ECO:0000313" key="3">
    <source>
        <dbReference type="EMBL" id="KAB8218621.1"/>
    </source>
</evidence>
<evidence type="ECO:0000256" key="1">
    <source>
        <dbReference type="SAM" id="MobiDB-lite"/>
    </source>
</evidence>
<keyword evidence="2" id="KW-0472">Membrane</keyword>
<name>A0A5N6ELY0_9EURO</name>
<dbReference type="Proteomes" id="UP000326799">
    <property type="component" value="Unassembled WGS sequence"/>
</dbReference>
<dbReference type="AlphaFoldDB" id="A0A5N6ELY0"/>
<keyword evidence="4" id="KW-1185">Reference proteome</keyword>
<feature type="region of interest" description="Disordered" evidence="1">
    <location>
        <begin position="32"/>
        <end position="54"/>
    </location>
</feature>
<evidence type="ECO:0000313" key="4">
    <source>
        <dbReference type="Proteomes" id="UP000326799"/>
    </source>
</evidence>